<proteinExistence type="predicted"/>
<dbReference type="Pfam" id="PF08885">
    <property type="entry name" value="GSCFA"/>
    <property type="match status" value="1"/>
</dbReference>
<evidence type="ECO:0000313" key="2">
    <source>
        <dbReference type="EMBL" id="GLK66382.1"/>
    </source>
</evidence>
<reference evidence="2" key="1">
    <citation type="journal article" date="2014" name="Int. J. Syst. Evol. Microbiol.">
        <title>Complete genome sequence of Corynebacterium casei LMG S-19264T (=DSM 44701T), isolated from a smear-ripened cheese.</title>
        <authorList>
            <consortium name="US DOE Joint Genome Institute (JGI-PGF)"/>
            <person name="Walter F."/>
            <person name="Albersmeier A."/>
            <person name="Kalinowski J."/>
            <person name="Ruckert C."/>
        </authorList>
    </citation>
    <scope>NUCLEOTIDE SEQUENCE</scope>
    <source>
        <strain evidence="2">VKM B-2347</strain>
    </source>
</reference>
<sequence length="353" mass="40540">MLDKTAKQNWHPYRGLPQRAFWKNMARQHPLAIDFLYQKKFSIDADTKIASAGSCFAQHVGRALRQSGFNYLDYEPAPSLLPEAERSRFGYGMFSARYGNVYTARQLRQLFARAFGKFKPVDEFWEAGGRFFDPYRPTIEEGGFSSLDELRAMRDHHLKQVRKLFKDVDLFVFTLGLTETWLNKNDGAAYQICPGTTAGQFDPDNHVFENASFVSVLRDMETFIIKFRAVNPDVKMLLTVSPVPLAATATPHHVLTATSYSKATLRAVAGYLAEKYECVDYFPSYEIVSSHPFHGFFFERDLRNVNDKGVDFVMSHFFGEHKLKAAKPRTSIKKVRKSDEDVWCDEKVLERYA</sequence>
<dbReference type="RefSeq" id="WP_271166653.1">
    <property type="nucleotide sequence ID" value="NZ_BSFI01000001.1"/>
</dbReference>
<dbReference type="EMBL" id="BSFI01000001">
    <property type="protein sequence ID" value="GLK66382.1"/>
    <property type="molecule type" value="Genomic_DNA"/>
</dbReference>
<gene>
    <name evidence="2" type="ORF">GCM10008179_00200</name>
</gene>
<keyword evidence="3" id="KW-1185">Reference proteome</keyword>
<organism evidence="2 3">
    <name type="scientific">Hansschlegelia plantiphila</name>
    <dbReference type="NCBI Taxonomy" id="374655"/>
    <lineage>
        <taxon>Bacteria</taxon>
        <taxon>Pseudomonadati</taxon>
        <taxon>Pseudomonadota</taxon>
        <taxon>Alphaproteobacteria</taxon>
        <taxon>Hyphomicrobiales</taxon>
        <taxon>Methylopilaceae</taxon>
        <taxon>Hansschlegelia</taxon>
    </lineage>
</organism>
<comment type="caution">
    <text evidence="2">The sequence shown here is derived from an EMBL/GenBank/DDBJ whole genome shotgun (WGS) entry which is preliminary data.</text>
</comment>
<reference evidence="2" key="2">
    <citation type="submission" date="2023-01" db="EMBL/GenBank/DDBJ databases">
        <authorList>
            <person name="Sun Q."/>
            <person name="Evtushenko L."/>
        </authorList>
    </citation>
    <scope>NUCLEOTIDE SEQUENCE</scope>
    <source>
        <strain evidence="2">VKM B-2347</strain>
    </source>
</reference>
<feature type="domain" description="GSCFA" evidence="1">
    <location>
        <begin position="48"/>
        <end position="317"/>
    </location>
</feature>
<name>A0A9W6IX84_9HYPH</name>
<dbReference type="InterPro" id="IPR014982">
    <property type="entry name" value="GSCFA"/>
</dbReference>
<dbReference type="Proteomes" id="UP001143372">
    <property type="component" value="Unassembled WGS sequence"/>
</dbReference>
<accession>A0A9W6IX84</accession>
<evidence type="ECO:0000313" key="3">
    <source>
        <dbReference type="Proteomes" id="UP001143372"/>
    </source>
</evidence>
<dbReference type="AlphaFoldDB" id="A0A9W6IX84"/>
<protein>
    <recommendedName>
        <fullName evidence="1">GSCFA domain-containing protein</fullName>
    </recommendedName>
</protein>
<evidence type="ECO:0000259" key="1">
    <source>
        <dbReference type="Pfam" id="PF08885"/>
    </source>
</evidence>